<keyword evidence="2" id="KW-1185">Reference proteome</keyword>
<comment type="caution">
    <text evidence="1">The sequence shown here is derived from an EMBL/GenBank/DDBJ whole genome shotgun (WGS) entry which is preliminary data.</text>
</comment>
<name>A0ABD1PWX2_9LAMI</name>
<accession>A0ABD1PWX2</accession>
<sequence>MRAAELSNADFYILIKVSTHLLLSFLAINQKIDHDVVWINSKVLPSVRGFGMLGLDVKRVGNGVIEMILLLGSSWNSTSGRGAPCVDILLNALRAAEMSNAGVAIDSVMCVEANYTGVAVIILSALTCYL</sequence>
<protein>
    <submittedName>
        <fullName evidence="1">Uncharacterized protein</fullName>
    </submittedName>
</protein>
<gene>
    <name evidence="1" type="ORF">Fot_50017</name>
</gene>
<dbReference type="AlphaFoldDB" id="A0ABD1PWX2"/>
<proteinExistence type="predicted"/>
<evidence type="ECO:0000313" key="2">
    <source>
        <dbReference type="Proteomes" id="UP001604277"/>
    </source>
</evidence>
<dbReference type="Proteomes" id="UP001604277">
    <property type="component" value="Unassembled WGS sequence"/>
</dbReference>
<organism evidence="1 2">
    <name type="scientific">Forsythia ovata</name>
    <dbReference type="NCBI Taxonomy" id="205694"/>
    <lineage>
        <taxon>Eukaryota</taxon>
        <taxon>Viridiplantae</taxon>
        <taxon>Streptophyta</taxon>
        <taxon>Embryophyta</taxon>
        <taxon>Tracheophyta</taxon>
        <taxon>Spermatophyta</taxon>
        <taxon>Magnoliopsida</taxon>
        <taxon>eudicotyledons</taxon>
        <taxon>Gunneridae</taxon>
        <taxon>Pentapetalae</taxon>
        <taxon>asterids</taxon>
        <taxon>lamiids</taxon>
        <taxon>Lamiales</taxon>
        <taxon>Oleaceae</taxon>
        <taxon>Forsythieae</taxon>
        <taxon>Forsythia</taxon>
    </lineage>
</organism>
<dbReference type="EMBL" id="JBFOLJ010000016">
    <property type="protein sequence ID" value="KAL2468441.1"/>
    <property type="molecule type" value="Genomic_DNA"/>
</dbReference>
<evidence type="ECO:0000313" key="1">
    <source>
        <dbReference type="EMBL" id="KAL2468441.1"/>
    </source>
</evidence>
<reference evidence="2" key="1">
    <citation type="submission" date="2024-07" db="EMBL/GenBank/DDBJ databases">
        <title>Two chromosome-level genome assemblies of Korean endemic species Abeliophyllum distichum and Forsythia ovata (Oleaceae).</title>
        <authorList>
            <person name="Jang H."/>
        </authorList>
    </citation>
    <scope>NUCLEOTIDE SEQUENCE [LARGE SCALE GENOMIC DNA]</scope>
</reference>